<dbReference type="InterPro" id="IPR018728">
    <property type="entry name" value="DUF2268"/>
</dbReference>
<dbReference type="Pfam" id="PF10026">
    <property type="entry name" value="DUF2268"/>
    <property type="match status" value="1"/>
</dbReference>
<feature type="domain" description="DUF2268" evidence="1">
    <location>
        <begin position="75"/>
        <end position="240"/>
    </location>
</feature>
<dbReference type="EMBL" id="PEXV01000118">
    <property type="protein sequence ID" value="PIS41343.1"/>
    <property type="molecule type" value="Genomic_DNA"/>
</dbReference>
<dbReference type="AlphaFoldDB" id="A0A2H0YUD2"/>
<proteinExistence type="predicted"/>
<reference evidence="3" key="1">
    <citation type="submission" date="2017-09" db="EMBL/GenBank/DDBJ databases">
        <title>Depth-based differentiation of microbial function through sediment-hosted aquifers and enrichment of novel symbionts in the deep terrestrial subsurface.</title>
        <authorList>
            <person name="Probst A.J."/>
            <person name="Ladd B."/>
            <person name="Jarett J.K."/>
            <person name="Geller-Mcgrath D.E."/>
            <person name="Sieber C.M.K."/>
            <person name="Emerson J.B."/>
            <person name="Anantharaman K."/>
            <person name="Thomas B.C."/>
            <person name="Malmstrom R."/>
            <person name="Stieglmeier M."/>
            <person name="Klingl A."/>
            <person name="Woyke T."/>
            <person name="Ryan C.M."/>
            <person name="Banfield J.F."/>
        </authorList>
    </citation>
    <scope>NUCLEOTIDE SEQUENCE [LARGE SCALE GENOMIC DNA]</scope>
</reference>
<name>A0A2H0YUD2_9BACT</name>
<gene>
    <name evidence="2" type="ORF">COT25_03600</name>
</gene>
<organism evidence="2 3">
    <name type="scientific">Candidatus Kerfeldbacteria bacterium CG08_land_8_20_14_0_20_42_7</name>
    <dbReference type="NCBI Taxonomy" id="2014245"/>
    <lineage>
        <taxon>Bacteria</taxon>
        <taxon>Candidatus Kerfeldiibacteriota</taxon>
    </lineage>
</organism>
<evidence type="ECO:0000259" key="1">
    <source>
        <dbReference type="Pfam" id="PF10026"/>
    </source>
</evidence>
<evidence type="ECO:0000313" key="2">
    <source>
        <dbReference type="EMBL" id="PIS41343.1"/>
    </source>
</evidence>
<accession>A0A2H0YUD2</accession>
<protein>
    <recommendedName>
        <fullName evidence="1">DUF2268 domain-containing protein</fullName>
    </recommendedName>
</protein>
<sequence length="254" mass="29356">MLKITRKSFTITSFLFDKITSSKDIFELTKKIKTTQNGYAGFNTKKELRAYLDVTVGEPKKITSKLTEKQILQAVTKSVTICKKYSPINNGEIFLFPTYDPFVQKKMFGVSGFTPWKSTILLFIHPACKSLQQIQYTLAHEYAHATMLRYHKWETLEDSLLFEGIAEHFREKTVGGKKAPWVKAISQKKSEQLLKRIKPKLKSKDPAWYGKIFLGQSKSYPLWSGYAIGYYIIEKMLKNGVNLLELIKKPRIHE</sequence>
<comment type="caution">
    <text evidence="2">The sequence shown here is derived from an EMBL/GenBank/DDBJ whole genome shotgun (WGS) entry which is preliminary data.</text>
</comment>
<dbReference type="Proteomes" id="UP000228711">
    <property type="component" value="Unassembled WGS sequence"/>
</dbReference>
<evidence type="ECO:0000313" key="3">
    <source>
        <dbReference type="Proteomes" id="UP000228711"/>
    </source>
</evidence>